<accession>A0A261FEJ9</accession>
<organism evidence="3 4">
    <name type="scientific">Bifidobacterium tissieri</name>
    <dbReference type="NCBI Taxonomy" id="1630162"/>
    <lineage>
        <taxon>Bacteria</taxon>
        <taxon>Bacillati</taxon>
        <taxon>Actinomycetota</taxon>
        <taxon>Actinomycetes</taxon>
        <taxon>Bifidobacteriales</taxon>
        <taxon>Bifidobacteriaceae</taxon>
        <taxon>Bifidobacterium</taxon>
    </lineage>
</organism>
<name>A0A261FEJ9_9BIFI</name>
<feature type="compositionally biased region" description="Low complexity" evidence="1">
    <location>
        <begin position="36"/>
        <end position="54"/>
    </location>
</feature>
<evidence type="ECO:0000256" key="1">
    <source>
        <dbReference type="SAM" id="MobiDB-lite"/>
    </source>
</evidence>
<keyword evidence="2" id="KW-0812">Transmembrane</keyword>
<dbReference type="EMBL" id="MWWV01000009">
    <property type="protein sequence ID" value="OZG57296.1"/>
    <property type="molecule type" value="Genomic_DNA"/>
</dbReference>
<evidence type="ECO:0000313" key="4">
    <source>
        <dbReference type="Proteomes" id="UP000216444"/>
    </source>
</evidence>
<proteinExistence type="predicted"/>
<gene>
    <name evidence="3" type="ORF">BTIS_1390</name>
</gene>
<feature type="compositionally biased region" description="Polar residues" evidence="1">
    <location>
        <begin position="1"/>
        <end position="11"/>
    </location>
</feature>
<feature type="compositionally biased region" description="Low complexity" evidence="1">
    <location>
        <begin position="13"/>
        <end position="22"/>
    </location>
</feature>
<feature type="compositionally biased region" description="Pro residues" evidence="1">
    <location>
        <begin position="23"/>
        <end position="35"/>
    </location>
</feature>
<feature type="compositionally biased region" description="Pro residues" evidence="1">
    <location>
        <begin position="55"/>
        <end position="68"/>
    </location>
</feature>
<evidence type="ECO:0000313" key="3">
    <source>
        <dbReference type="EMBL" id="OZG57296.1"/>
    </source>
</evidence>
<reference evidence="3 4" key="1">
    <citation type="journal article" date="2017" name="BMC Genomics">
        <title>Comparative genomic and phylogenomic analyses of the Bifidobacteriaceae family.</title>
        <authorList>
            <person name="Lugli G.A."/>
            <person name="Milani C."/>
            <person name="Turroni F."/>
            <person name="Duranti S."/>
            <person name="Mancabelli L."/>
            <person name="Mangifesta M."/>
            <person name="Ferrario C."/>
            <person name="Modesto M."/>
            <person name="Mattarelli P."/>
            <person name="Jiri K."/>
            <person name="van Sinderen D."/>
            <person name="Ventura M."/>
        </authorList>
    </citation>
    <scope>NUCLEOTIDE SEQUENCE [LARGE SCALE GENOMIC DNA]</scope>
    <source>
        <strain evidence="3 4">DSM 100201</strain>
    </source>
</reference>
<protein>
    <submittedName>
        <fullName evidence="3">Large tegument protein</fullName>
    </submittedName>
</protein>
<sequence length="147" mass="16077">MPRSPYTQPTYAPNPNVAQQPPQFQPPVQPQPQPVQPQFQPQPAQQSPQFQQPQPQVPYTPSYLPPQPQQRNSHIGVIIAVIVVAVIGLIAAIVFFIGVVFGALDAGQNDGYDFDFGSDPYGFEDGGSEPNDNLQASIRTVLDQLNQ</sequence>
<dbReference type="Proteomes" id="UP000216444">
    <property type="component" value="Unassembled WGS sequence"/>
</dbReference>
<feature type="transmembrane region" description="Helical" evidence="2">
    <location>
        <begin position="77"/>
        <end position="104"/>
    </location>
</feature>
<keyword evidence="2" id="KW-0472">Membrane</keyword>
<keyword evidence="2" id="KW-1133">Transmembrane helix</keyword>
<evidence type="ECO:0000256" key="2">
    <source>
        <dbReference type="SAM" id="Phobius"/>
    </source>
</evidence>
<feature type="region of interest" description="Disordered" evidence="1">
    <location>
        <begin position="1"/>
        <end position="68"/>
    </location>
</feature>
<comment type="caution">
    <text evidence="3">The sequence shown here is derived from an EMBL/GenBank/DDBJ whole genome shotgun (WGS) entry which is preliminary data.</text>
</comment>
<keyword evidence="4" id="KW-1185">Reference proteome</keyword>
<dbReference type="AlphaFoldDB" id="A0A261FEJ9"/>